<protein>
    <submittedName>
        <fullName evidence="6">Oxidative stress survival, Svf1-like protein</fullName>
    </submittedName>
</protein>
<dbReference type="OrthoDB" id="2590239at2759"/>
<evidence type="ECO:0000259" key="5">
    <source>
        <dbReference type="Pfam" id="PF17187"/>
    </source>
</evidence>
<dbReference type="AlphaFoldDB" id="A0A317XGN7"/>
<evidence type="ECO:0000256" key="2">
    <source>
        <dbReference type="ARBA" id="ARBA00009069"/>
    </source>
</evidence>
<comment type="similarity">
    <text evidence="2">Belongs to the SVF1 family.</text>
</comment>
<dbReference type="Pfam" id="PF08622">
    <property type="entry name" value="Svf1"/>
    <property type="match status" value="1"/>
</dbReference>
<reference evidence="6 7" key="1">
    <citation type="journal article" date="2018" name="Mol. Biol. Evol.">
        <title>Broad Genomic Sampling Reveals a Smut Pathogenic Ancestry of the Fungal Clade Ustilaginomycotina.</title>
        <authorList>
            <person name="Kijpornyongpan T."/>
            <person name="Mondo S.J."/>
            <person name="Barry K."/>
            <person name="Sandor L."/>
            <person name="Lee J."/>
            <person name="Lipzen A."/>
            <person name="Pangilinan J."/>
            <person name="LaButti K."/>
            <person name="Hainaut M."/>
            <person name="Henrissat B."/>
            <person name="Grigoriev I.V."/>
            <person name="Spatafora J.W."/>
            <person name="Aime M.C."/>
        </authorList>
    </citation>
    <scope>NUCLEOTIDE SEQUENCE [LARGE SCALE GENOMIC DNA]</scope>
    <source>
        <strain evidence="6 7">MCA 3645</strain>
    </source>
</reference>
<accession>A0A317XGN7</accession>
<evidence type="ECO:0000313" key="6">
    <source>
        <dbReference type="EMBL" id="PWY97335.1"/>
    </source>
</evidence>
<dbReference type="FunCoup" id="A0A317XGN7">
    <property type="interactions" value="19"/>
</dbReference>
<dbReference type="GO" id="GO:0005737">
    <property type="term" value="C:cytoplasm"/>
    <property type="evidence" value="ECO:0007669"/>
    <property type="project" value="UniProtKB-SubCell"/>
</dbReference>
<dbReference type="PANTHER" id="PTHR47107">
    <property type="entry name" value="SVF1-LIKE PROTEIN YDR222W-RELATED"/>
    <property type="match status" value="1"/>
</dbReference>
<dbReference type="GO" id="GO:0006979">
    <property type="term" value="P:response to oxidative stress"/>
    <property type="evidence" value="ECO:0007669"/>
    <property type="project" value="InterPro"/>
</dbReference>
<keyword evidence="7" id="KW-1185">Reference proteome</keyword>
<dbReference type="PANTHER" id="PTHR47107:SF1">
    <property type="entry name" value="CERAMIDE-BINDING PROTEIN SVF1-RELATED"/>
    <property type="match status" value="1"/>
</dbReference>
<dbReference type="InterPro" id="IPR033394">
    <property type="entry name" value="Svf1-like_C"/>
</dbReference>
<proteinExistence type="inferred from homology"/>
<comment type="subcellular location">
    <subcellularLocation>
        <location evidence="1">Cytoplasm</location>
    </subcellularLocation>
</comment>
<sequence length="452" mass="48169">MSGWGSWLKGDAAATGGAAGPASSNFHAITDSFSQDALNGPLEPSDLEWTCAGGFTTETQTWYTVLDDGAFATSQIIHSAVGLWYPQVQMTFKYFNPATGKKIWKSVNVTKFVAPPNAGAQGPTGDKRSSKAAEFTVLFSTTDNGDDKYTITANLDAELQLSYSFVRPADTKGWKLGAGPKGGFSYFGSNLGSPDGYVIHRFWPVAESEGHIIHKGAAIEAKGRGMFVHAIQGMRPNLVAARWNFANFQAEDEKLGRVSAIMMEFTTTPDYGNPAPAAGGAAAGGDAATASSAREAVTVNIGSVVVNGKLVAVTGATRGSKAAASDPSKGSDSRVFHLNTTLDQDTGYQAPQQIKFQWEGPELSSSDKALVKANLEVDLGKPYPASETHGLVDKVDVLAEIPYMVRKLVNYVAGTKPYIYQTLNEVTLNLDFQGQQSQVKGHLFEEHTFISG</sequence>
<dbReference type="EMBL" id="KZ819210">
    <property type="protein sequence ID" value="PWY97335.1"/>
    <property type="molecule type" value="Genomic_DNA"/>
</dbReference>
<feature type="domain" description="Svf1-like N-terminal" evidence="4">
    <location>
        <begin position="57"/>
        <end position="232"/>
    </location>
</feature>
<evidence type="ECO:0000313" key="7">
    <source>
        <dbReference type="Proteomes" id="UP000246740"/>
    </source>
</evidence>
<evidence type="ECO:0000256" key="1">
    <source>
        <dbReference type="ARBA" id="ARBA00004496"/>
    </source>
</evidence>
<organism evidence="6 7">
    <name type="scientific">Testicularia cyperi</name>
    <dbReference type="NCBI Taxonomy" id="1882483"/>
    <lineage>
        <taxon>Eukaryota</taxon>
        <taxon>Fungi</taxon>
        <taxon>Dikarya</taxon>
        <taxon>Basidiomycota</taxon>
        <taxon>Ustilaginomycotina</taxon>
        <taxon>Ustilaginomycetes</taxon>
        <taxon>Ustilaginales</taxon>
        <taxon>Anthracoideaceae</taxon>
        <taxon>Testicularia</taxon>
    </lineage>
</organism>
<evidence type="ECO:0000259" key="4">
    <source>
        <dbReference type="Pfam" id="PF08622"/>
    </source>
</evidence>
<dbReference type="InterPro" id="IPR051385">
    <property type="entry name" value="Ceramide-binding_SVF1"/>
</dbReference>
<name>A0A317XGN7_9BASI</name>
<feature type="domain" description="Svf1-like C-terminal" evidence="5">
    <location>
        <begin position="234"/>
        <end position="451"/>
    </location>
</feature>
<dbReference type="Proteomes" id="UP000246740">
    <property type="component" value="Unassembled WGS sequence"/>
</dbReference>
<keyword evidence="3" id="KW-0963">Cytoplasm</keyword>
<dbReference type="InParanoid" id="A0A317XGN7"/>
<gene>
    <name evidence="6" type="ORF">BCV70DRAFT_67142</name>
</gene>
<dbReference type="SUPFAM" id="SSF159245">
    <property type="entry name" value="AttH-like"/>
    <property type="match status" value="1"/>
</dbReference>
<evidence type="ECO:0000256" key="3">
    <source>
        <dbReference type="ARBA" id="ARBA00022490"/>
    </source>
</evidence>
<dbReference type="InterPro" id="IPR013931">
    <property type="entry name" value="Svf1-like_N"/>
</dbReference>
<dbReference type="Pfam" id="PF17187">
    <property type="entry name" value="Svf1_C"/>
    <property type="match status" value="1"/>
</dbReference>